<name>A0ABQ2BRB4_9BACL</name>
<organism evidence="1 2">
    <name type="scientific">Paenibacillus marchantiophytorum</name>
    <dbReference type="NCBI Taxonomy" id="1619310"/>
    <lineage>
        <taxon>Bacteria</taxon>
        <taxon>Bacillati</taxon>
        <taxon>Bacillota</taxon>
        <taxon>Bacilli</taxon>
        <taxon>Bacillales</taxon>
        <taxon>Paenibacillaceae</taxon>
        <taxon>Paenibacillus</taxon>
    </lineage>
</organism>
<reference evidence="2" key="1">
    <citation type="journal article" date="2019" name="Int. J. Syst. Evol. Microbiol.">
        <title>The Global Catalogue of Microorganisms (GCM) 10K type strain sequencing project: providing services to taxonomists for standard genome sequencing and annotation.</title>
        <authorList>
            <consortium name="The Broad Institute Genomics Platform"/>
            <consortium name="The Broad Institute Genome Sequencing Center for Infectious Disease"/>
            <person name="Wu L."/>
            <person name="Ma J."/>
        </authorList>
    </citation>
    <scope>NUCLEOTIDE SEQUENCE [LARGE SCALE GENOMIC DNA]</scope>
    <source>
        <strain evidence="2">CGMCC 1.15043</strain>
    </source>
</reference>
<evidence type="ECO:0000313" key="2">
    <source>
        <dbReference type="Proteomes" id="UP000615455"/>
    </source>
</evidence>
<comment type="caution">
    <text evidence="1">The sequence shown here is derived from an EMBL/GenBank/DDBJ whole genome shotgun (WGS) entry which is preliminary data.</text>
</comment>
<sequence length="60" mass="6861">MATGLRPSSQKIKDLNFLRELAEANQIKPAIDRRYPLEQMAEAHRYVEKGHNKGNVVITL</sequence>
<evidence type="ECO:0008006" key="3">
    <source>
        <dbReference type="Google" id="ProtNLM"/>
    </source>
</evidence>
<keyword evidence="2" id="KW-1185">Reference proteome</keyword>
<dbReference type="Proteomes" id="UP000615455">
    <property type="component" value="Unassembled WGS sequence"/>
</dbReference>
<evidence type="ECO:0000313" key="1">
    <source>
        <dbReference type="EMBL" id="GGI45763.1"/>
    </source>
</evidence>
<accession>A0ABQ2BRB4</accession>
<dbReference type="EMBL" id="BMHE01000004">
    <property type="protein sequence ID" value="GGI45763.1"/>
    <property type="molecule type" value="Genomic_DNA"/>
</dbReference>
<dbReference type="Pfam" id="PF13602">
    <property type="entry name" value="ADH_zinc_N_2"/>
    <property type="match status" value="1"/>
</dbReference>
<gene>
    <name evidence="1" type="ORF">GCM10008018_13780</name>
</gene>
<protein>
    <recommendedName>
        <fullName evidence="3">Zinc-binding dehydrogenase</fullName>
    </recommendedName>
</protein>
<dbReference type="Gene3D" id="3.90.180.10">
    <property type="entry name" value="Medium-chain alcohol dehydrogenases, catalytic domain"/>
    <property type="match status" value="1"/>
</dbReference>
<proteinExistence type="predicted"/>